<dbReference type="RefSeq" id="WP_255930353.1">
    <property type="nucleotide sequence ID" value="NZ_JANFNH010000028.1"/>
</dbReference>
<name>A0ABT1PGI4_9ACTN</name>
<accession>A0ABT1PGI4</accession>
<keyword evidence="1" id="KW-0472">Membrane</keyword>
<sequence>MFLSMSAIVLLGAAIFALWRFGRLSPWHAVLCTLFGFFLASSSVAPYIGATVRAAARLLAGIHP</sequence>
<proteinExistence type="predicted"/>
<evidence type="ECO:0000313" key="3">
    <source>
        <dbReference type="Proteomes" id="UP001206206"/>
    </source>
</evidence>
<keyword evidence="1" id="KW-1133">Transmembrane helix</keyword>
<protein>
    <submittedName>
        <fullName evidence="2">Uncharacterized protein</fullName>
    </submittedName>
</protein>
<reference evidence="2 3" key="1">
    <citation type="submission" date="2022-06" db="EMBL/GenBank/DDBJ databases">
        <title>Draft genome sequence of type strain Streptomyces rubrisoli DSM 42083.</title>
        <authorList>
            <person name="Duangmal K."/>
            <person name="Klaysubun C."/>
        </authorList>
    </citation>
    <scope>NUCLEOTIDE SEQUENCE [LARGE SCALE GENOMIC DNA]</scope>
    <source>
        <strain evidence="2 3">DSM 42083</strain>
    </source>
</reference>
<organism evidence="2 3">
    <name type="scientific">Streptantibioticus rubrisoli</name>
    <dbReference type="NCBI Taxonomy" id="1387313"/>
    <lineage>
        <taxon>Bacteria</taxon>
        <taxon>Bacillati</taxon>
        <taxon>Actinomycetota</taxon>
        <taxon>Actinomycetes</taxon>
        <taxon>Kitasatosporales</taxon>
        <taxon>Streptomycetaceae</taxon>
        <taxon>Streptantibioticus</taxon>
    </lineage>
</organism>
<feature type="transmembrane region" description="Helical" evidence="1">
    <location>
        <begin position="27"/>
        <end position="48"/>
    </location>
</feature>
<gene>
    <name evidence="2" type="ORF">NON19_21240</name>
</gene>
<evidence type="ECO:0000256" key="1">
    <source>
        <dbReference type="SAM" id="Phobius"/>
    </source>
</evidence>
<keyword evidence="1" id="KW-0812">Transmembrane</keyword>
<keyword evidence="3" id="KW-1185">Reference proteome</keyword>
<dbReference type="Proteomes" id="UP001206206">
    <property type="component" value="Unassembled WGS sequence"/>
</dbReference>
<comment type="caution">
    <text evidence="2">The sequence shown here is derived from an EMBL/GenBank/DDBJ whole genome shotgun (WGS) entry which is preliminary data.</text>
</comment>
<dbReference type="EMBL" id="JANFNH010000028">
    <property type="protein sequence ID" value="MCQ4044485.1"/>
    <property type="molecule type" value="Genomic_DNA"/>
</dbReference>
<evidence type="ECO:0000313" key="2">
    <source>
        <dbReference type="EMBL" id="MCQ4044485.1"/>
    </source>
</evidence>